<dbReference type="GO" id="GO:0016887">
    <property type="term" value="F:ATP hydrolysis activity"/>
    <property type="evidence" value="ECO:0007669"/>
    <property type="project" value="InterPro"/>
</dbReference>
<proteinExistence type="predicted"/>
<dbReference type="Gene3D" id="3.40.50.300">
    <property type="entry name" value="P-loop containing nucleotide triphosphate hydrolases"/>
    <property type="match status" value="1"/>
</dbReference>
<dbReference type="InterPro" id="IPR052026">
    <property type="entry name" value="ExeA_AAA_ATPase_DNA-bind"/>
</dbReference>
<dbReference type="CDD" id="cd00009">
    <property type="entry name" value="AAA"/>
    <property type="match status" value="1"/>
</dbReference>
<keyword evidence="1" id="KW-0472">Membrane</keyword>
<dbReference type="InterPro" id="IPR049945">
    <property type="entry name" value="AAA_22"/>
</dbReference>
<keyword evidence="4" id="KW-1185">Reference proteome</keyword>
<feature type="domain" description="AAA+ ATPase" evidence="2">
    <location>
        <begin position="52"/>
        <end position="285"/>
    </location>
</feature>
<evidence type="ECO:0000256" key="1">
    <source>
        <dbReference type="SAM" id="Phobius"/>
    </source>
</evidence>
<gene>
    <name evidence="3" type="ORF">FVE67_00840</name>
</gene>
<organism evidence="3 4">
    <name type="scientific">Thermosulfurimonas marina</name>
    <dbReference type="NCBI Taxonomy" id="2047767"/>
    <lineage>
        <taxon>Bacteria</taxon>
        <taxon>Pseudomonadati</taxon>
        <taxon>Thermodesulfobacteriota</taxon>
        <taxon>Thermodesulfobacteria</taxon>
        <taxon>Thermodesulfobacteriales</taxon>
        <taxon>Thermodesulfobacteriaceae</taxon>
        <taxon>Thermosulfurimonas</taxon>
    </lineage>
</organism>
<dbReference type="SMART" id="SM00382">
    <property type="entry name" value="AAA"/>
    <property type="match status" value="1"/>
</dbReference>
<reference evidence="3 4" key="1">
    <citation type="submission" date="2019-08" db="EMBL/GenBank/DDBJ databases">
        <title>Complete genome sequence of Thermosulfurimonas marina SU872T, an anaerobic thermophilic chemolithoautotrophic bacterium isolated from a shallow marine hydrothermal vent.</title>
        <authorList>
            <person name="Allioux M."/>
            <person name="Jebbar M."/>
            <person name="Slobodkina G."/>
            <person name="Slobodkin A."/>
            <person name="Moalic Y."/>
            <person name="Frolova A."/>
            <person name="Shao Z."/>
            <person name="Alain K."/>
        </authorList>
    </citation>
    <scope>NUCLEOTIDE SEQUENCE [LARGE SCALE GENOMIC DNA]</scope>
    <source>
        <strain evidence="3 4">SU872</strain>
    </source>
</reference>
<accession>A0A6H1WQI5</accession>
<evidence type="ECO:0000313" key="4">
    <source>
        <dbReference type="Proteomes" id="UP000501253"/>
    </source>
</evidence>
<dbReference type="EMBL" id="CP042909">
    <property type="protein sequence ID" value="QJA05420.1"/>
    <property type="molecule type" value="Genomic_DNA"/>
</dbReference>
<sequence>MNSSPRFDSLDYLAFFGLKDHPFRITPDTEYFYPSRAHKAALEALRYAILRREGFLVLTGEPGLGKTLLIRLLFRELPPEVETAVILTPALGPEELLEAILEDLELPHTGPKENLLRGFRDYLLRLAEGGRTLLLVVDEAQNLPAESLEELRLLSNFETEKGKLLQILLSGQPLLEEKLRRPELSQLAQRITLWERLEPLSPEETLDYVRFRLARAGGAGITFEKRAEKELYRLSRGIPRVINKLMDRTLLVAYAYGRPRISAPMLREAAEAAALTLEIPLEGKRKYFYLILLLFVLILLGMAGYVYFLGG</sequence>
<keyword evidence="1" id="KW-0812">Transmembrane</keyword>
<dbReference type="PANTHER" id="PTHR35894">
    <property type="entry name" value="GENERAL SECRETION PATHWAY PROTEIN A-RELATED"/>
    <property type="match status" value="1"/>
</dbReference>
<dbReference type="PANTHER" id="PTHR35894:SF1">
    <property type="entry name" value="PHOSPHORIBULOKINASE _ URIDINE KINASE FAMILY"/>
    <property type="match status" value="1"/>
</dbReference>
<dbReference type="Pfam" id="PF13401">
    <property type="entry name" value="AAA_22"/>
    <property type="match status" value="1"/>
</dbReference>
<dbReference type="KEGG" id="tmai:FVE67_00840"/>
<dbReference type="InterPro" id="IPR003593">
    <property type="entry name" value="AAA+_ATPase"/>
</dbReference>
<keyword evidence="1" id="KW-1133">Transmembrane helix</keyword>
<protein>
    <submittedName>
        <fullName evidence="3">AAA family ATPase</fullName>
    </submittedName>
</protein>
<evidence type="ECO:0000259" key="2">
    <source>
        <dbReference type="SMART" id="SM00382"/>
    </source>
</evidence>
<dbReference type="InterPro" id="IPR027417">
    <property type="entry name" value="P-loop_NTPase"/>
</dbReference>
<evidence type="ECO:0000313" key="3">
    <source>
        <dbReference type="EMBL" id="QJA05420.1"/>
    </source>
</evidence>
<dbReference type="AlphaFoldDB" id="A0A6H1WQI5"/>
<dbReference type="SUPFAM" id="SSF52540">
    <property type="entry name" value="P-loop containing nucleoside triphosphate hydrolases"/>
    <property type="match status" value="1"/>
</dbReference>
<feature type="transmembrane region" description="Helical" evidence="1">
    <location>
        <begin position="287"/>
        <end position="308"/>
    </location>
</feature>
<dbReference type="Proteomes" id="UP000501253">
    <property type="component" value="Chromosome"/>
</dbReference>
<name>A0A6H1WQI5_9BACT</name>